<evidence type="ECO:0000256" key="2">
    <source>
        <dbReference type="ARBA" id="ARBA00011738"/>
    </source>
</evidence>
<reference evidence="5" key="1">
    <citation type="submission" date="2020-06" db="EMBL/GenBank/DDBJ databases">
        <authorList>
            <person name="Li T."/>
            <person name="Hu X."/>
            <person name="Zhang T."/>
            <person name="Song X."/>
            <person name="Zhang H."/>
            <person name="Dai N."/>
            <person name="Sheng W."/>
            <person name="Hou X."/>
            <person name="Wei L."/>
        </authorList>
    </citation>
    <scope>NUCLEOTIDE SEQUENCE</scope>
    <source>
        <strain evidence="5">G01</strain>
        <tissue evidence="5">Leaf</tissue>
    </source>
</reference>
<dbReference type="GO" id="GO:0009699">
    <property type="term" value="P:phenylpropanoid biosynthetic process"/>
    <property type="evidence" value="ECO:0007669"/>
    <property type="project" value="UniProtKB-ARBA"/>
</dbReference>
<gene>
    <name evidence="5" type="ORF">Sangu_0614300</name>
</gene>
<comment type="function">
    <text evidence="4">Dirigent proteins impart stereoselectivity on the phenoxy radical-coupling reaction, yielding optically active lignans from two molecules of coniferyl alcohol in the biosynthesis of lignans, flavonolignans, and alkaloids and thus plays a central role in plant secondary metabolism.</text>
</comment>
<sequence length="204" mass="22463">MNFMKGLSAGRLPSGYARNIPHTHGSRIAHRNETTAIVLHFYVQDLLAGENKTVYEVARADITSNSTTSFGQVRVFDDLMTAGPDYNSEPIGRAQGLVTSADLAVSAFAMNLNFVFTSGRFNGSTISVLGRNQILEQQRELTVVGGTGVFRFARGYAITSTYSYDAETQNGVLEYTLMWVDPAPAMLMQAYDDHVEIRVQFICT</sequence>
<comment type="subunit">
    <text evidence="2 4">Homodimer.</text>
</comment>
<dbReference type="PANTHER" id="PTHR21495">
    <property type="entry name" value="NUCLEOPORIN-RELATED"/>
    <property type="match status" value="1"/>
</dbReference>
<reference evidence="5" key="2">
    <citation type="journal article" date="2024" name="Plant">
        <title>Genomic evolution and insights into agronomic trait innovations of Sesamum species.</title>
        <authorList>
            <person name="Miao H."/>
            <person name="Wang L."/>
            <person name="Qu L."/>
            <person name="Liu H."/>
            <person name="Sun Y."/>
            <person name="Le M."/>
            <person name="Wang Q."/>
            <person name="Wei S."/>
            <person name="Zheng Y."/>
            <person name="Lin W."/>
            <person name="Duan Y."/>
            <person name="Cao H."/>
            <person name="Xiong S."/>
            <person name="Wang X."/>
            <person name="Wei L."/>
            <person name="Li C."/>
            <person name="Ma Q."/>
            <person name="Ju M."/>
            <person name="Zhao R."/>
            <person name="Li G."/>
            <person name="Mu C."/>
            <person name="Tian Q."/>
            <person name="Mei H."/>
            <person name="Zhang T."/>
            <person name="Gao T."/>
            <person name="Zhang H."/>
        </authorList>
    </citation>
    <scope>NUCLEOTIDE SEQUENCE</scope>
    <source>
        <strain evidence="5">G01</strain>
    </source>
</reference>
<dbReference type="InterPro" id="IPR044859">
    <property type="entry name" value="Allene_oxi_cyc_Dirigent"/>
</dbReference>
<dbReference type="Gene3D" id="2.40.480.10">
    <property type="entry name" value="Allene oxide cyclase-like"/>
    <property type="match status" value="1"/>
</dbReference>
<dbReference type="GO" id="GO:0048046">
    <property type="term" value="C:apoplast"/>
    <property type="evidence" value="ECO:0007669"/>
    <property type="project" value="UniProtKB-SubCell"/>
</dbReference>
<evidence type="ECO:0000256" key="1">
    <source>
        <dbReference type="ARBA" id="ARBA00010746"/>
    </source>
</evidence>
<dbReference type="EMBL" id="JACGWK010000003">
    <property type="protein sequence ID" value="KAL0365167.1"/>
    <property type="molecule type" value="Genomic_DNA"/>
</dbReference>
<keyword evidence="3 4" id="KW-0964">Secreted</keyword>
<evidence type="ECO:0000313" key="5">
    <source>
        <dbReference type="EMBL" id="KAL0365167.1"/>
    </source>
</evidence>
<comment type="caution">
    <text evidence="5">The sequence shown here is derived from an EMBL/GenBank/DDBJ whole genome shotgun (WGS) entry which is preliminary data.</text>
</comment>
<dbReference type="InterPro" id="IPR004265">
    <property type="entry name" value="Dirigent"/>
</dbReference>
<comment type="subcellular location">
    <subcellularLocation>
        <location evidence="4">Secreted</location>
        <location evidence="4">Extracellular space</location>
        <location evidence="4">Apoplast</location>
    </subcellularLocation>
</comment>
<accession>A0AAW2QBG4</accession>
<comment type="similarity">
    <text evidence="1 4">Belongs to the plant dirigent protein family.</text>
</comment>
<dbReference type="AlphaFoldDB" id="A0AAW2QBG4"/>
<protein>
    <recommendedName>
        <fullName evidence="4">Dirigent protein</fullName>
    </recommendedName>
</protein>
<evidence type="ECO:0000256" key="4">
    <source>
        <dbReference type="RuleBase" id="RU363099"/>
    </source>
</evidence>
<organism evidence="5">
    <name type="scientific">Sesamum angustifolium</name>
    <dbReference type="NCBI Taxonomy" id="2727405"/>
    <lineage>
        <taxon>Eukaryota</taxon>
        <taxon>Viridiplantae</taxon>
        <taxon>Streptophyta</taxon>
        <taxon>Embryophyta</taxon>
        <taxon>Tracheophyta</taxon>
        <taxon>Spermatophyta</taxon>
        <taxon>Magnoliopsida</taxon>
        <taxon>eudicotyledons</taxon>
        <taxon>Gunneridae</taxon>
        <taxon>Pentapetalae</taxon>
        <taxon>asterids</taxon>
        <taxon>lamiids</taxon>
        <taxon>Lamiales</taxon>
        <taxon>Pedaliaceae</taxon>
        <taxon>Sesamum</taxon>
    </lineage>
</organism>
<proteinExistence type="inferred from homology"/>
<dbReference type="Pfam" id="PF03018">
    <property type="entry name" value="Dirigent"/>
    <property type="match status" value="1"/>
</dbReference>
<evidence type="ECO:0000256" key="3">
    <source>
        <dbReference type="ARBA" id="ARBA00022525"/>
    </source>
</evidence>
<keyword evidence="4" id="KW-0052">Apoplast</keyword>
<name>A0AAW2QBG4_9LAMI</name>